<dbReference type="Proteomes" id="UP000030742">
    <property type="component" value="Unassembled WGS sequence"/>
</dbReference>
<protein>
    <submittedName>
        <fullName evidence="1">Uncharacterized protein</fullName>
    </submittedName>
</protein>
<name>U4TUQ6_DENPD</name>
<accession>U4TUQ6</accession>
<gene>
    <name evidence="1" type="ORF">D910_01937</name>
</gene>
<organism evidence="1 2">
    <name type="scientific">Dendroctonus ponderosae</name>
    <name type="common">Mountain pine beetle</name>
    <dbReference type="NCBI Taxonomy" id="77166"/>
    <lineage>
        <taxon>Eukaryota</taxon>
        <taxon>Metazoa</taxon>
        <taxon>Ecdysozoa</taxon>
        <taxon>Arthropoda</taxon>
        <taxon>Hexapoda</taxon>
        <taxon>Insecta</taxon>
        <taxon>Pterygota</taxon>
        <taxon>Neoptera</taxon>
        <taxon>Endopterygota</taxon>
        <taxon>Coleoptera</taxon>
        <taxon>Polyphaga</taxon>
        <taxon>Cucujiformia</taxon>
        <taxon>Curculionidae</taxon>
        <taxon>Scolytinae</taxon>
        <taxon>Dendroctonus</taxon>
    </lineage>
</organism>
<sequence length="30" mass="3428">MSWTLGTSYEPTVHVLHPDRLLNCCLNLIT</sequence>
<proteinExistence type="predicted"/>
<evidence type="ECO:0000313" key="2">
    <source>
        <dbReference type="Proteomes" id="UP000030742"/>
    </source>
</evidence>
<evidence type="ECO:0000313" key="1">
    <source>
        <dbReference type="EMBL" id="ERL84507.1"/>
    </source>
</evidence>
<reference evidence="1 2" key="1">
    <citation type="journal article" date="2013" name="Genome Biol.">
        <title>Draft genome of the mountain pine beetle, Dendroctonus ponderosae Hopkins, a major forest pest.</title>
        <authorList>
            <person name="Keeling C.I."/>
            <person name="Yuen M.M."/>
            <person name="Liao N.Y."/>
            <person name="Docking T.R."/>
            <person name="Chan S.K."/>
            <person name="Taylor G.A."/>
            <person name="Palmquist D.L."/>
            <person name="Jackman S.D."/>
            <person name="Nguyen A."/>
            <person name="Li M."/>
            <person name="Henderson H."/>
            <person name="Janes J.K."/>
            <person name="Zhao Y."/>
            <person name="Pandoh P."/>
            <person name="Moore R."/>
            <person name="Sperling F.A."/>
            <person name="Huber D.P."/>
            <person name="Birol I."/>
            <person name="Jones S.J."/>
            <person name="Bohlmann J."/>
        </authorList>
    </citation>
    <scope>NUCLEOTIDE SEQUENCE</scope>
</reference>
<dbReference type="AlphaFoldDB" id="U4TUQ6"/>
<dbReference type="EMBL" id="KB631592">
    <property type="protein sequence ID" value="ERL84507.1"/>
    <property type="molecule type" value="Genomic_DNA"/>
</dbReference>